<feature type="domain" description="Right handed beta helix" evidence="1">
    <location>
        <begin position="308"/>
        <end position="400"/>
    </location>
</feature>
<dbReference type="Gene3D" id="2.160.20.10">
    <property type="entry name" value="Single-stranded right-handed beta-helix, Pectin lyase-like"/>
    <property type="match status" value="2"/>
</dbReference>
<dbReference type="PANTHER" id="PTHR36453:SF1">
    <property type="entry name" value="RIGHT HANDED BETA HELIX DOMAIN-CONTAINING PROTEIN"/>
    <property type="match status" value="1"/>
</dbReference>
<dbReference type="Pfam" id="PF13229">
    <property type="entry name" value="Beta_helix"/>
    <property type="match status" value="2"/>
</dbReference>
<dbReference type="PANTHER" id="PTHR36453">
    <property type="entry name" value="SECRETED PROTEIN-RELATED"/>
    <property type="match status" value="1"/>
</dbReference>
<dbReference type="Proteomes" id="UP000287394">
    <property type="component" value="Chromosome"/>
</dbReference>
<evidence type="ECO:0000313" key="3">
    <source>
        <dbReference type="Proteomes" id="UP000287394"/>
    </source>
</evidence>
<protein>
    <recommendedName>
        <fullName evidence="1">Right handed beta helix domain-containing protein</fullName>
    </recommendedName>
</protein>
<keyword evidence="3" id="KW-1185">Reference proteome</keyword>
<gene>
    <name evidence="2" type="ORF">CCAX7_20030</name>
</gene>
<dbReference type="InterPro" id="IPR039448">
    <property type="entry name" value="Beta_helix"/>
</dbReference>
<organism evidence="2 3">
    <name type="scientific">Capsulimonas corticalis</name>
    <dbReference type="NCBI Taxonomy" id="2219043"/>
    <lineage>
        <taxon>Bacteria</taxon>
        <taxon>Bacillati</taxon>
        <taxon>Armatimonadota</taxon>
        <taxon>Armatimonadia</taxon>
        <taxon>Capsulimonadales</taxon>
        <taxon>Capsulimonadaceae</taxon>
        <taxon>Capsulimonas</taxon>
    </lineage>
</organism>
<dbReference type="InterPro" id="IPR006626">
    <property type="entry name" value="PbH1"/>
</dbReference>
<reference evidence="2 3" key="1">
    <citation type="journal article" date="2019" name="Int. J. Syst. Evol. Microbiol.">
        <title>Capsulimonas corticalis gen. nov., sp. nov., an aerobic capsulated bacterium, of a novel bacterial order, Capsulimonadales ord. nov., of the class Armatimonadia of the phylum Armatimonadetes.</title>
        <authorList>
            <person name="Li J."/>
            <person name="Kudo C."/>
            <person name="Tonouchi A."/>
        </authorList>
    </citation>
    <scope>NUCLEOTIDE SEQUENCE [LARGE SCALE GENOMIC DNA]</scope>
    <source>
        <strain evidence="2 3">AX-7</strain>
    </source>
</reference>
<sequence length="671" mass="72944">MKLPSLLSLAAFALCAAAHGAPLALYVSPQQGNDSATGNVKAPLATLAGAQNRLRALKLAKQLPKEGVTVWLKGGEYPLKETWKLGAEDDAGAIPITYAAYQGKTVRVTGGQRVAHWTRVTDAAILSRIDPAARPHIWQADLKAQGITDFGALTTRGFGRAETHAGLELFYDDAPMTLARWPNEGSWAMTGGKESENAEDHFRYTDDRPARWAKAEDAWVHGYWTFDWADTYEQIQTIDTQKKEITTVGKGAFGYSGGRRWYALNLLEELDAPGEWYLDRKTGILYFWTPKGDTPHGRAVVSLAGDLISLNQVSNVTLRGLTLEDCRGSAVTISGGARNVAEDCVIRDCGNHGAEISDAVDSGVRGCRITETGDGGVVLSGGDRKTLAPGRNFVENCRISRYSRWSRTYRAGVVVSGVGNRVAHCLISDAPHNAILLSGNDHVIEYNEIHHVCQETGDSGAFYMGRDWTMRGDIVRFNYFHDIGGAKGLQVGGVNDVQAIYLDDTAAGATIFGNICVRAGRGVLVGGGRDNIVDNNIFVDCRPAISLDDRGLGWAAKYLEPGGGWNMQENLAAVPYNQPPYSTRYPHLANLLQDNPAAPKYDTIRHNIAVRCPNWLDVSEKAKPGVAVESNLADADPLFVDEKHGDYRLKANSPAFALGFQKIAFERIGPK</sequence>
<accession>A0A402D2M7</accession>
<feature type="domain" description="Right handed beta helix" evidence="1">
    <location>
        <begin position="411"/>
        <end position="550"/>
    </location>
</feature>
<evidence type="ECO:0000259" key="1">
    <source>
        <dbReference type="Pfam" id="PF13229"/>
    </source>
</evidence>
<evidence type="ECO:0000313" key="2">
    <source>
        <dbReference type="EMBL" id="BDI29952.1"/>
    </source>
</evidence>
<dbReference type="InterPro" id="IPR011050">
    <property type="entry name" value="Pectin_lyase_fold/virulence"/>
</dbReference>
<dbReference type="AlphaFoldDB" id="A0A402D2M7"/>
<name>A0A402D2M7_9BACT</name>
<dbReference type="OrthoDB" id="9791852at2"/>
<dbReference type="SUPFAM" id="SSF51126">
    <property type="entry name" value="Pectin lyase-like"/>
    <property type="match status" value="1"/>
</dbReference>
<proteinExistence type="predicted"/>
<dbReference type="SMART" id="SM00710">
    <property type="entry name" value="PbH1"/>
    <property type="match status" value="7"/>
</dbReference>
<dbReference type="RefSeq" id="WP_119323740.1">
    <property type="nucleotide sequence ID" value="NZ_AP025739.1"/>
</dbReference>
<dbReference type="KEGG" id="ccot:CCAX7_20030"/>
<dbReference type="EMBL" id="AP025739">
    <property type="protein sequence ID" value="BDI29952.1"/>
    <property type="molecule type" value="Genomic_DNA"/>
</dbReference>
<dbReference type="InterPro" id="IPR012334">
    <property type="entry name" value="Pectin_lyas_fold"/>
</dbReference>